<evidence type="ECO:0000313" key="2">
    <source>
        <dbReference type="EMBL" id="CAA3006348.1"/>
    </source>
</evidence>
<dbReference type="Gramene" id="OE9A048052T1">
    <property type="protein sequence ID" value="OE9A048052C1"/>
    <property type="gene ID" value="OE9A048052"/>
</dbReference>
<accession>A0A8S0TK99</accession>
<dbReference type="Proteomes" id="UP000594638">
    <property type="component" value="Unassembled WGS sequence"/>
</dbReference>
<evidence type="ECO:0000256" key="1">
    <source>
        <dbReference type="SAM" id="MobiDB-lite"/>
    </source>
</evidence>
<comment type="caution">
    <text evidence="2">The sequence shown here is derived from an EMBL/GenBank/DDBJ whole genome shotgun (WGS) entry which is preliminary data.</text>
</comment>
<feature type="region of interest" description="Disordered" evidence="1">
    <location>
        <begin position="180"/>
        <end position="210"/>
    </location>
</feature>
<feature type="region of interest" description="Disordered" evidence="1">
    <location>
        <begin position="238"/>
        <end position="274"/>
    </location>
</feature>
<dbReference type="EMBL" id="CACTIH010007260">
    <property type="protein sequence ID" value="CAA3006348.1"/>
    <property type="molecule type" value="Genomic_DNA"/>
</dbReference>
<evidence type="ECO:0000313" key="3">
    <source>
        <dbReference type="Proteomes" id="UP000594638"/>
    </source>
</evidence>
<keyword evidence="3" id="KW-1185">Reference proteome</keyword>
<organism evidence="2 3">
    <name type="scientific">Olea europaea subsp. europaea</name>
    <dbReference type="NCBI Taxonomy" id="158383"/>
    <lineage>
        <taxon>Eukaryota</taxon>
        <taxon>Viridiplantae</taxon>
        <taxon>Streptophyta</taxon>
        <taxon>Embryophyta</taxon>
        <taxon>Tracheophyta</taxon>
        <taxon>Spermatophyta</taxon>
        <taxon>Magnoliopsida</taxon>
        <taxon>eudicotyledons</taxon>
        <taxon>Gunneridae</taxon>
        <taxon>Pentapetalae</taxon>
        <taxon>asterids</taxon>
        <taxon>lamiids</taxon>
        <taxon>Lamiales</taxon>
        <taxon>Oleaceae</taxon>
        <taxon>Oleeae</taxon>
        <taxon>Olea</taxon>
    </lineage>
</organism>
<reference evidence="2 3" key="1">
    <citation type="submission" date="2019-12" db="EMBL/GenBank/DDBJ databases">
        <authorList>
            <person name="Alioto T."/>
            <person name="Alioto T."/>
            <person name="Gomez Garrido J."/>
        </authorList>
    </citation>
    <scope>NUCLEOTIDE SEQUENCE [LARGE SCALE GENOMIC DNA]</scope>
</reference>
<name>A0A8S0TK99_OLEEU</name>
<gene>
    <name evidence="2" type="ORF">OLEA9_A048052</name>
</gene>
<protein>
    <submittedName>
        <fullName evidence="2">Uncharacterized protein</fullName>
    </submittedName>
</protein>
<dbReference type="AlphaFoldDB" id="A0A8S0TK99"/>
<proteinExistence type="predicted"/>
<feature type="region of interest" description="Disordered" evidence="1">
    <location>
        <begin position="476"/>
        <end position="496"/>
    </location>
</feature>
<feature type="compositionally biased region" description="Basic residues" evidence="1">
    <location>
        <begin position="248"/>
        <end position="267"/>
    </location>
</feature>
<feature type="compositionally biased region" description="Acidic residues" evidence="1">
    <location>
        <begin position="184"/>
        <end position="199"/>
    </location>
</feature>
<sequence>MGQRRRRLRIKQMLANEPRGAGAWRATSAVPGPACSLNASPRSLMGQVWPPVPGRQLTLSPGAKCSGAARRESLSNAAREGRWHHRGWHSMVLLGAAYDLPYATQVASLAPVGCSSAARCDLEFPLRNTRRARKQRTDAARPSAKEQTANLRRLIARVPKRVTGTFALCETLRGVRMHARDYDDERQDDDDDDDDDDDGWVPQAEPADSLEDTMAITESGCCRCCRCRCGQTQRARENTTKNQCANKHSTKRIKRKKRRKGTKKKNGRAKDERKRVSCNVMVTDRWPNANVRVPGLSSFAACLLGAPADPPAPPRPVRGNARVHLLFSAVVVAARRQEKIRAWLAPGRASHMRPSNHGDGDDCGGPRPRLTFAVLGESGASGGGRPLNWTDELSRASSFVRLFKPTGLLALKRPNLYLAVTPIWVMSARGPARSLFRCDGPENVYSRPCTRLWAYLENLDLRAEMLPDSAGVFGATDEGNCPTRRRRRPPPPPWSIHARPDVSIGHESFRGAGPALMPFREQVELTFPGRVGWNREKSGGVWRSSRHEYLARLPVTAALSCAGAQCILRTRTRNLCGWLCKSRAFCACARKPPTLVNQRTPPISLRGPRCVQARIRESRAWDRARFREGLERPTD</sequence>